<dbReference type="CDD" id="cd03221">
    <property type="entry name" value="ABCF_EF-3"/>
    <property type="match status" value="1"/>
</dbReference>
<dbReference type="Pfam" id="PF00005">
    <property type="entry name" value="ABC_tran"/>
    <property type="match status" value="2"/>
</dbReference>
<dbReference type="InterPro" id="IPR017871">
    <property type="entry name" value="ABC_transporter-like_CS"/>
</dbReference>
<dbReference type="InterPro" id="IPR051309">
    <property type="entry name" value="ABCF_ATPase"/>
</dbReference>
<evidence type="ECO:0000256" key="2">
    <source>
        <dbReference type="ARBA" id="ARBA00022737"/>
    </source>
</evidence>
<evidence type="ECO:0000256" key="6">
    <source>
        <dbReference type="ARBA" id="ARBA00022840"/>
    </source>
</evidence>
<dbReference type="InterPro" id="IPR027417">
    <property type="entry name" value="P-loop_NTPase"/>
</dbReference>
<keyword evidence="1 11" id="KW-0963">Cytoplasm</keyword>
<keyword evidence="6 11" id="KW-0067">ATP-binding</keyword>
<evidence type="ECO:0000256" key="9">
    <source>
        <dbReference type="ARBA" id="ARBA00049360"/>
    </source>
</evidence>
<organism evidence="13 14">
    <name type="scientific">Steroidobacter agaridevorans</name>
    <dbReference type="NCBI Taxonomy" id="2695856"/>
    <lineage>
        <taxon>Bacteria</taxon>
        <taxon>Pseudomonadati</taxon>
        <taxon>Pseudomonadota</taxon>
        <taxon>Gammaproteobacteria</taxon>
        <taxon>Steroidobacterales</taxon>
        <taxon>Steroidobacteraceae</taxon>
        <taxon>Steroidobacter</taxon>
    </lineage>
</organism>
<dbReference type="Proteomes" id="UP000445000">
    <property type="component" value="Unassembled WGS sequence"/>
</dbReference>
<feature type="coiled-coil region" evidence="11">
    <location>
        <begin position="534"/>
        <end position="595"/>
    </location>
</feature>
<comment type="subcellular location">
    <subcellularLocation>
        <location evidence="11">Cytoplasm</location>
    </subcellularLocation>
    <text evidence="11">Associates with ribosomes.</text>
</comment>
<evidence type="ECO:0000256" key="4">
    <source>
        <dbReference type="ARBA" id="ARBA00022763"/>
    </source>
</evidence>
<dbReference type="InterPro" id="IPR032781">
    <property type="entry name" value="ABC_tran_Xtn"/>
</dbReference>
<dbReference type="InterPro" id="IPR043686">
    <property type="entry name" value="Uup"/>
</dbReference>
<dbReference type="SUPFAM" id="SSF52540">
    <property type="entry name" value="P-loop containing nucleoside triphosphate hydrolases"/>
    <property type="match status" value="2"/>
</dbReference>
<dbReference type="GO" id="GO:0043022">
    <property type="term" value="F:ribosome binding"/>
    <property type="evidence" value="ECO:0007669"/>
    <property type="project" value="UniProtKB-UniRule"/>
</dbReference>
<dbReference type="Pfam" id="PF12848">
    <property type="entry name" value="ABC_tran_Xtn"/>
    <property type="match status" value="1"/>
</dbReference>
<dbReference type="FunFam" id="3.40.50.300:FF:000309">
    <property type="entry name" value="ABC transporter ATP-binding protein"/>
    <property type="match status" value="1"/>
</dbReference>
<evidence type="ECO:0000256" key="10">
    <source>
        <dbReference type="ARBA" id="ARBA00061478"/>
    </source>
</evidence>
<comment type="caution">
    <text evidence="13">The sequence shown here is derived from an EMBL/GenBank/DDBJ whole genome shotgun (WGS) entry which is preliminary data.</text>
</comment>
<dbReference type="GO" id="GO:0005737">
    <property type="term" value="C:cytoplasm"/>
    <property type="evidence" value="ECO:0007669"/>
    <property type="project" value="UniProtKB-SubCell"/>
</dbReference>
<dbReference type="GO" id="GO:0005524">
    <property type="term" value="F:ATP binding"/>
    <property type="evidence" value="ECO:0007669"/>
    <property type="project" value="UniProtKB-UniRule"/>
</dbReference>
<dbReference type="InterPro" id="IPR032524">
    <property type="entry name" value="ABC_tran_C"/>
</dbReference>
<comment type="catalytic activity">
    <reaction evidence="9 11">
        <text>ATP + H2O = ADP + phosphate + H(+)</text>
        <dbReference type="Rhea" id="RHEA:13065"/>
        <dbReference type="ChEBI" id="CHEBI:15377"/>
        <dbReference type="ChEBI" id="CHEBI:15378"/>
        <dbReference type="ChEBI" id="CHEBI:30616"/>
        <dbReference type="ChEBI" id="CHEBI:43474"/>
        <dbReference type="ChEBI" id="CHEBI:456216"/>
    </reaction>
</comment>
<dbReference type="InterPro" id="IPR003439">
    <property type="entry name" value="ABC_transporter-like_ATP-bd"/>
</dbReference>
<gene>
    <name evidence="11" type="primary">uup</name>
    <name evidence="13" type="ORF">GCM10011487_34440</name>
</gene>
<dbReference type="Gene3D" id="1.10.287.380">
    <property type="entry name" value="Valyl-tRNA synthetase, C-terminal domain"/>
    <property type="match status" value="1"/>
</dbReference>
<feature type="binding site" evidence="11">
    <location>
        <begin position="321"/>
        <end position="328"/>
    </location>
    <ligand>
        <name>ATP</name>
        <dbReference type="ChEBI" id="CHEBI:30616"/>
        <label>2</label>
    </ligand>
</feature>
<sequence length="602" mass="67143">MPLLTLRNAELAYGLHPLLDKANFAIDERERVGLIGRNGTGKSSLLKVITGLAPLDDGEVSRLDGLKVVLVEQEPLLPPAETVRDSLVVRGQLEQIHDERERWRLEARLSEFLQRLGVAAERAPETTSGGERKRAALALALALEPDLLLLDEPTNHLDIDGITALEELLIKGPASIVVTHDRSFLDRVVTRIIELDRGLLRSYPGNFAAYETRKSEQLAAEEVMNRKFDKFWAQEEVWIRKGVEARRTRNEGRVRRLEALRDQRAARREQMGSVKLTLDSGERSGKLVAELTDVAKSFGDRPIVRDLSMRIMRGDRLGLIGPNGAGKSTLIKLILGKLEPDSGNVRLGTNIAVAYFDQLREQLDPEKSVVETISPGSDWVEIGTERKHVMTYLGDFLFSSQRANSPVKALSGGERNRLLLARLFARPANVLVMDEPTNDLDIDSLELLEDTLQTYPGTLLLVSHDRTFLDNVVTQTLVAQGNGRWQEYVGGYSDWLAQRPAPLAAAPSKPKQETKATARAPAPVKLSYKEARELAQLPAEIEALEQRQQELTARMSSAEYHKQGADQIKADRKLAEDLEREMAEKFDRWSTLEAKSEAAAKS</sequence>
<dbReference type="PANTHER" id="PTHR42855:SF1">
    <property type="entry name" value="ABC TRANSPORTER DOMAIN-CONTAINING PROTEIN"/>
    <property type="match status" value="1"/>
</dbReference>
<dbReference type="Pfam" id="PF16326">
    <property type="entry name" value="ABC_tran_CTD"/>
    <property type="match status" value="1"/>
</dbReference>
<reference evidence="14" key="1">
    <citation type="submission" date="2020-01" db="EMBL/GenBank/DDBJ databases">
        <title>'Steroidobacter agaridevorans' sp. nov., agar-degrading bacteria isolated from rhizosphere soils.</title>
        <authorList>
            <person name="Ikenaga M."/>
            <person name="Kataoka M."/>
            <person name="Murouchi A."/>
            <person name="Katsuragi S."/>
            <person name="Sakai M."/>
        </authorList>
    </citation>
    <scope>NUCLEOTIDE SEQUENCE [LARGE SCALE GENOMIC DNA]</scope>
    <source>
        <strain evidence="14">YU21-B</strain>
    </source>
</reference>
<keyword evidence="2 11" id="KW-0677">Repeat</keyword>
<feature type="domain" description="ABC transporter" evidence="12">
    <location>
        <begin position="289"/>
        <end position="506"/>
    </location>
</feature>
<feature type="binding site" evidence="11">
    <location>
        <begin position="36"/>
        <end position="43"/>
    </location>
    <ligand>
        <name>ATP</name>
        <dbReference type="ChEBI" id="CHEBI:30616"/>
        <label>1</label>
    </ligand>
</feature>
<dbReference type="RefSeq" id="WP_161813094.1">
    <property type="nucleotide sequence ID" value="NZ_BLJN01000003.1"/>
</dbReference>
<dbReference type="GO" id="GO:0006281">
    <property type="term" value="P:DNA repair"/>
    <property type="evidence" value="ECO:0007669"/>
    <property type="project" value="UniProtKB-KW"/>
</dbReference>
<dbReference type="HAMAP" id="MF_00848">
    <property type="entry name" value="Uup"/>
    <property type="match status" value="1"/>
</dbReference>
<dbReference type="PANTHER" id="PTHR42855">
    <property type="entry name" value="ABC TRANSPORTER ATP-BINDING SUBUNIT"/>
    <property type="match status" value="1"/>
</dbReference>
<evidence type="ECO:0000313" key="13">
    <source>
        <dbReference type="EMBL" id="GFE81444.1"/>
    </source>
</evidence>
<accession>A0A829YDP5</accession>
<dbReference type="EC" id="3.6.1.-" evidence="11"/>
<dbReference type="InterPro" id="IPR003593">
    <property type="entry name" value="AAA+_ATPase"/>
</dbReference>
<evidence type="ECO:0000256" key="11">
    <source>
        <dbReference type="HAMAP-Rule" id="MF_00848"/>
    </source>
</evidence>
<keyword evidence="3 11" id="KW-0547">Nucleotide-binding</keyword>
<proteinExistence type="inferred from homology"/>
<dbReference type="GO" id="GO:0003677">
    <property type="term" value="F:DNA binding"/>
    <property type="evidence" value="ECO:0007669"/>
    <property type="project" value="UniProtKB-UniRule"/>
</dbReference>
<dbReference type="InterPro" id="IPR037118">
    <property type="entry name" value="Val-tRNA_synth_C_sf"/>
</dbReference>
<keyword evidence="4 11" id="KW-0227">DNA damage</keyword>
<feature type="domain" description="ABC transporter" evidence="12">
    <location>
        <begin position="4"/>
        <end position="222"/>
    </location>
</feature>
<evidence type="ECO:0000313" key="14">
    <source>
        <dbReference type="Proteomes" id="UP000445000"/>
    </source>
</evidence>
<keyword evidence="7 11" id="KW-0238">DNA-binding</keyword>
<dbReference type="Gene3D" id="3.40.50.300">
    <property type="entry name" value="P-loop containing nucleotide triphosphate hydrolases"/>
    <property type="match status" value="2"/>
</dbReference>
<dbReference type="GO" id="GO:0016887">
    <property type="term" value="F:ATP hydrolysis activity"/>
    <property type="evidence" value="ECO:0007669"/>
    <property type="project" value="UniProtKB-UniRule"/>
</dbReference>
<keyword evidence="11" id="KW-0175">Coiled coil</keyword>
<keyword evidence="14" id="KW-1185">Reference proteome</keyword>
<keyword evidence="8 11" id="KW-0234">DNA repair</keyword>
<dbReference type="PROSITE" id="PS50893">
    <property type="entry name" value="ABC_TRANSPORTER_2"/>
    <property type="match status" value="2"/>
</dbReference>
<dbReference type="SMART" id="SM00382">
    <property type="entry name" value="AAA"/>
    <property type="match status" value="2"/>
</dbReference>
<evidence type="ECO:0000259" key="12">
    <source>
        <dbReference type="PROSITE" id="PS50893"/>
    </source>
</evidence>
<dbReference type="AlphaFoldDB" id="A0A829YDP5"/>
<evidence type="ECO:0000256" key="8">
    <source>
        <dbReference type="ARBA" id="ARBA00023204"/>
    </source>
</evidence>
<evidence type="ECO:0000256" key="5">
    <source>
        <dbReference type="ARBA" id="ARBA00022801"/>
    </source>
</evidence>
<dbReference type="EMBL" id="BLJN01000003">
    <property type="protein sequence ID" value="GFE81444.1"/>
    <property type="molecule type" value="Genomic_DNA"/>
</dbReference>
<name>A0A829YDP5_9GAMM</name>
<comment type="similarity">
    <text evidence="10 11">Belongs to the ABC transporter superfamily. ABCF family. Uup subfamily.</text>
</comment>
<evidence type="ECO:0000256" key="1">
    <source>
        <dbReference type="ARBA" id="ARBA00022490"/>
    </source>
</evidence>
<comment type="function">
    <text evidence="11">Probably plays a role in ribosome assembly or function. May be involved in resolution of branched DNA intermediates that result from template switching in postreplication gaps. Binds DNA and has ATPase activity.</text>
</comment>
<keyword evidence="5 11" id="KW-0378">Hydrolase</keyword>
<evidence type="ECO:0000256" key="3">
    <source>
        <dbReference type="ARBA" id="ARBA00022741"/>
    </source>
</evidence>
<protein>
    <recommendedName>
        <fullName evidence="11">ATP-binding protein Uup</fullName>
        <ecNumber evidence="11">3.6.1.-</ecNumber>
    </recommendedName>
</protein>
<evidence type="ECO:0000256" key="7">
    <source>
        <dbReference type="ARBA" id="ARBA00023125"/>
    </source>
</evidence>
<dbReference type="PROSITE" id="PS00211">
    <property type="entry name" value="ABC_TRANSPORTER_1"/>
    <property type="match status" value="1"/>
</dbReference>